<evidence type="ECO:0000313" key="1">
    <source>
        <dbReference type="EMBL" id="ALA06575.1"/>
    </source>
</evidence>
<name>A0A0K2CLX5_9CAUD</name>
<protein>
    <submittedName>
        <fullName evidence="1">Uncharacterized protein</fullName>
    </submittedName>
</protein>
<dbReference type="EMBL" id="KT372003">
    <property type="protein sequence ID" value="ALA06575.1"/>
    <property type="molecule type" value="Genomic_DNA"/>
</dbReference>
<proteinExistence type="predicted"/>
<sequence length="58" mass="6450">MSFRVEVKCAKGEPRIIVTDREPVVGKIGTLTVLKDSSYVVYGPGYWQSYSVEEHSGT</sequence>
<reference evidence="1 2" key="1">
    <citation type="submission" date="2015-08" db="EMBL/GenBank/DDBJ databases">
        <authorList>
            <person name="Davis N."/>
            <person name="Domingos A."/>
            <person name="Holland C."/>
            <person name="Houk L.J."/>
            <person name="Hueter N."/>
            <person name="Molina L."/>
            <person name="Sontag M."/>
            <person name="Saintfleur O."/>
            <person name="Swinford C."/>
            <person name="Villalobos-Ayala K."/>
            <person name="Carroll M."/>
            <person name="Cottrell-Yongye A."/>
            <person name="D'Elia T."/>
            <person name="Delesalle V.A."/>
            <person name="Bradley K.W."/>
            <person name="Asai D.J."/>
            <person name="Bowman C.A."/>
            <person name="Russell D.A."/>
            <person name="Pope W.H."/>
            <person name="Jacobs-Sera D."/>
            <person name="Hendrix R.W."/>
            <person name="Hatfull G.F."/>
        </authorList>
    </citation>
    <scope>NUCLEOTIDE SEQUENCE [LARGE SCALE GENOMIC DNA]</scope>
</reference>
<dbReference type="Proteomes" id="UP000223849">
    <property type="component" value="Segment"/>
</dbReference>
<evidence type="ECO:0000313" key="2">
    <source>
        <dbReference type="Proteomes" id="UP000223849"/>
    </source>
</evidence>
<organism evidence="1 2">
    <name type="scientific">Mycobacterium phage Lumos</name>
    <dbReference type="NCBI Taxonomy" id="1701852"/>
    <lineage>
        <taxon>Viruses</taxon>
        <taxon>Duplodnaviria</taxon>
        <taxon>Heunggongvirae</taxon>
        <taxon>Uroviricota</taxon>
        <taxon>Caudoviricetes</taxon>
        <taxon>Vilmaviridae</taxon>
        <taxon>Lclasvirinae</taxon>
        <taxon>Lumosvirus</taxon>
        <taxon>Lumosvirus lumos</taxon>
    </lineage>
</organism>
<keyword evidence="2" id="KW-1185">Reference proteome</keyword>
<gene>
    <name evidence="1" type="ORF">SEA_LUMOS_60</name>
</gene>
<accession>A0A0K2CLX5</accession>